<accession>A0A6C0KPP3</accession>
<proteinExistence type="predicted"/>
<sequence length="190" mass="21375">MPVSTRRSPTKAAMSASASDEFTASQKQVVDFIASVAETYNPQDDLKDWCRTQSRRFYHEVNKEAGFPFVYDCLMTYHTETSKKSVQKHVPVASVEADASLASVFVADGQMTDAEQRMGRAQLNKILFREFTHWWSAFVAEAREDTEAGAPSASDRFSYHCARIIRRKTGLRDDLIAPVVAAWLLEKADV</sequence>
<dbReference type="AlphaFoldDB" id="A0A6C0KPP3"/>
<dbReference type="EMBL" id="MN740927">
    <property type="protein sequence ID" value="QHU18308.1"/>
    <property type="molecule type" value="Genomic_DNA"/>
</dbReference>
<evidence type="ECO:0000313" key="1">
    <source>
        <dbReference type="EMBL" id="QHU18308.1"/>
    </source>
</evidence>
<protein>
    <submittedName>
        <fullName evidence="1">Uncharacterized protein</fullName>
    </submittedName>
</protein>
<organism evidence="1">
    <name type="scientific">viral metagenome</name>
    <dbReference type="NCBI Taxonomy" id="1070528"/>
    <lineage>
        <taxon>unclassified sequences</taxon>
        <taxon>metagenomes</taxon>
        <taxon>organismal metagenomes</taxon>
    </lineage>
</organism>
<reference evidence="1" key="1">
    <citation type="journal article" date="2020" name="Nature">
        <title>Giant virus diversity and host interactions through global metagenomics.</title>
        <authorList>
            <person name="Schulz F."/>
            <person name="Roux S."/>
            <person name="Paez-Espino D."/>
            <person name="Jungbluth S."/>
            <person name="Walsh D.A."/>
            <person name="Denef V.J."/>
            <person name="McMahon K.D."/>
            <person name="Konstantinidis K.T."/>
            <person name="Eloe-Fadrosh E.A."/>
            <person name="Kyrpides N.C."/>
            <person name="Woyke T."/>
        </authorList>
    </citation>
    <scope>NUCLEOTIDE SEQUENCE</scope>
    <source>
        <strain evidence="1">GVMAG-S-3300013006-138</strain>
    </source>
</reference>
<name>A0A6C0KPP3_9ZZZZ</name>